<accession>F0TC88</accession>
<organism evidence="2 3">
    <name type="scientific">Methanobacterium lacus (strain AL-21)</name>
    <dbReference type="NCBI Taxonomy" id="877455"/>
    <lineage>
        <taxon>Archaea</taxon>
        <taxon>Methanobacteriati</taxon>
        <taxon>Methanobacteriota</taxon>
        <taxon>Methanomada group</taxon>
        <taxon>Methanobacteria</taxon>
        <taxon>Methanobacteriales</taxon>
        <taxon>Methanobacteriaceae</taxon>
        <taxon>Methanobacterium</taxon>
    </lineage>
</organism>
<dbReference type="PANTHER" id="PTHR33930">
    <property type="entry name" value="ALKYL HYDROPEROXIDE REDUCTASE AHPD"/>
    <property type="match status" value="1"/>
</dbReference>
<dbReference type="GO" id="GO:0051920">
    <property type="term" value="F:peroxiredoxin activity"/>
    <property type="evidence" value="ECO:0007669"/>
    <property type="project" value="InterPro"/>
</dbReference>
<proteinExistence type="predicted"/>
<dbReference type="KEGG" id="mel:Metbo_2136"/>
<dbReference type="Pfam" id="PF02627">
    <property type="entry name" value="CMD"/>
    <property type="match status" value="1"/>
</dbReference>
<dbReference type="Proteomes" id="UP000007490">
    <property type="component" value="Chromosome"/>
</dbReference>
<evidence type="ECO:0000313" key="2">
    <source>
        <dbReference type="EMBL" id="ADZ10355.1"/>
    </source>
</evidence>
<protein>
    <submittedName>
        <fullName evidence="2">Carboxymuconolactone decarboxylase</fullName>
    </submittedName>
</protein>
<dbReference type="OrthoDB" id="73788at2157"/>
<dbReference type="STRING" id="877455.Metbo_2136"/>
<dbReference type="SUPFAM" id="SSF69118">
    <property type="entry name" value="AhpD-like"/>
    <property type="match status" value="1"/>
</dbReference>
<evidence type="ECO:0000259" key="1">
    <source>
        <dbReference type="Pfam" id="PF02627"/>
    </source>
</evidence>
<dbReference type="InterPro" id="IPR003779">
    <property type="entry name" value="CMD-like"/>
</dbReference>
<dbReference type="PANTHER" id="PTHR33930:SF2">
    <property type="entry name" value="BLR3452 PROTEIN"/>
    <property type="match status" value="1"/>
</dbReference>
<dbReference type="EMBL" id="CP002551">
    <property type="protein sequence ID" value="ADZ10355.1"/>
    <property type="molecule type" value="Genomic_DNA"/>
</dbReference>
<evidence type="ECO:0000313" key="3">
    <source>
        <dbReference type="Proteomes" id="UP000007490"/>
    </source>
</evidence>
<dbReference type="AlphaFoldDB" id="F0TC88"/>
<feature type="domain" description="Carboxymuconolactone decarboxylase-like" evidence="1">
    <location>
        <begin position="19"/>
        <end position="101"/>
    </location>
</feature>
<dbReference type="RefSeq" id="WP_013645706.1">
    <property type="nucleotide sequence ID" value="NC_015216.1"/>
</dbReference>
<dbReference type="eggNOG" id="arCOG02148">
    <property type="taxonomic scope" value="Archaea"/>
</dbReference>
<reference evidence="2 3" key="2">
    <citation type="journal article" date="2014" name="Int. J. Syst. Evol. Microbiol.">
        <title>Methanobacterium paludis sp. nov. and a novel strain of Methanobacterium lacus isolated from northern peatlands.</title>
        <authorList>
            <person name="Cadillo-Quiroz H."/>
            <person name="Brauer S.L."/>
            <person name="Goodson N."/>
            <person name="Yavitt J.B."/>
            <person name="Zinder S.H."/>
        </authorList>
    </citation>
    <scope>NUCLEOTIDE SEQUENCE [LARGE SCALE GENOMIC DNA]</scope>
    <source>
        <strain evidence="2 3">AL-21</strain>
    </source>
</reference>
<name>F0TC88_METLA</name>
<sequence>MKDEVFFSKGMNPIKEDYPDLYDISVSLNDVCYTGKSLDYKTQKLVAIGIAAASSDNRAIKKQILSGMKELDITKEEVMDVLRVVLLLSGKPAFMKGINALYNIKE</sequence>
<dbReference type="HOGENOM" id="CLU_137228_5_0_2"/>
<gene>
    <name evidence="2" type="ordered locus">Metbo_2136</name>
</gene>
<reference evidence="3" key="1">
    <citation type="submission" date="2011-02" db="EMBL/GenBank/DDBJ databases">
        <title>Complete sequence of Methanobacterium sp. AL-21.</title>
        <authorList>
            <consortium name="US DOE Joint Genome Institute"/>
            <person name="Lucas S."/>
            <person name="Copeland A."/>
            <person name="Lapidus A."/>
            <person name="Cheng J.-F."/>
            <person name="Goodwin L."/>
            <person name="Pitluck S."/>
            <person name="Chertkov O."/>
            <person name="Detter J.C."/>
            <person name="Han C."/>
            <person name="Tapia R."/>
            <person name="Land M."/>
            <person name="Hauser L."/>
            <person name="Kyrpides N."/>
            <person name="Ivanova N."/>
            <person name="Mikhailova N."/>
            <person name="Pagani I."/>
            <person name="Cadillo-Quiroz H."/>
            <person name="Imachi H."/>
            <person name="Zinder S."/>
            <person name="Liu W."/>
            <person name="Woyke T."/>
        </authorList>
    </citation>
    <scope>NUCLEOTIDE SEQUENCE [LARGE SCALE GENOMIC DNA]</scope>
    <source>
        <strain evidence="3">AL-21</strain>
    </source>
</reference>
<dbReference type="InterPro" id="IPR029032">
    <property type="entry name" value="AhpD-like"/>
</dbReference>
<dbReference type="GeneID" id="10278599"/>
<keyword evidence="3" id="KW-1185">Reference proteome</keyword>
<dbReference type="Gene3D" id="1.20.1290.10">
    <property type="entry name" value="AhpD-like"/>
    <property type="match status" value="1"/>
</dbReference>